<protein>
    <submittedName>
        <fullName evidence="5">N-carbamoyl-L-amino-acid hydrolase</fullName>
    </submittedName>
</protein>
<evidence type="ECO:0000256" key="1">
    <source>
        <dbReference type="ARBA" id="ARBA00006153"/>
    </source>
</evidence>
<proteinExistence type="inferred from homology"/>
<dbReference type="Pfam" id="PF01546">
    <property type="entry name" value="Peptidase_M20"/>
    <property type="match status" value="1"/>
</dbReference>
<dbReference type="PANTHER" id="PTHR32494:SF5">
    <property type="entry name" value="ALLANTOATE AMIDOHYDROLASE"/>
    <property type="match status" value="1"/>
</dbReference>
<feature type="binding site" evidence="3">
    <location>
        <position position="141"/>
    </location>
    <ligand>
        <name>Zn(2+)</name>
        <dbReference type="ChEBI" id="CHEBI:29105"/>
        <label>2</label>
    </ligand>
</feature>
<sequence length="426" mass="46229">MSTFSTPELLLPDEADLAGFAALFEESSLIGATAGGGLHRLAASEEDGRVRDLFCNWLKERGFDVRVDAVGNIFGLLTFDEHAPYVLCGSHLDSQPSAGRFDGVYGVLAAAVAIASLARQIRQRGERPACNLCVVNWTNEEGARFQPSLTGSSVYTGAMPLGQALACRDERGISLQAALETIGYRGDWVPDIRVAAYVETHVEQGSGLESSKLAIGVVRETWAALKWRVRFDGEQNHTGPTPMAQRRDALLAAAHAVVAVRAAAEPHGLAMHSSVGRLDVYPNSPNVVASRATLLIEFRSQSVERLQETAEQFQLTLEHIAKLTGTRVDVEEKRLRSPLKLDRELSDLAHDTASQLDLPVGNSVTVAGHDAISMSHVYPTCLIFVPSSNGVSHNEAEFTAEQDLRNGLRVLTALLYRICTQPPVRR</sequence>
<keyword evidence="2 5" id="KW-0378">Hydrolase</keyword>
<dbReference type="AlphaFoldDB" id="A0A1N6KBR9"/>
<dbReference type="NCBIfam" id="NF006772">
    <property type="entry name" value="PRK09290.2-1"/>
    <property type="match status" value="1"/>
</dbReference>
<dbReference type="Pfam" id="PF07687">
    <property type="entry name" value="M20_dimer"/>
    <property type="match status" value="1"/>
</dbReference>
<comment type="similarity">
    <text evidence="1">Belongs to the peptidase M20 family.</text>
</comment>
<comment type="cofactor">
    <cofactor evidence="3">
        <name>Zn(2+)</name>
        <dbReference type="ChEBI" id="CHEBI:29105"/>
    </cofactor>
    <text evidence="3">Binds 2 Zn(2+) ions per subunit.</text>
</comment>
<feature type="binding site" evidence="3">
    <location>
        <position position="102"/>
    </location>
    <ligand>
        <name>Zn(2+)</name>
        <dbReference type="ChEBI" id="CHEBI:29105"/>
        <label>2</label>
    </ligand>
</feature>
<dbReference type="InterPro" id="IPR002933">
    <property type="entry name" value="Peptidase_M20"/>
</dbReference>
<dbReference type="RefSeq" id="WP_074268467.1">
    <property type="nucleotide sequence ID" value="NZ_FSRM01000002.1"/>
</dbReference>
<dbReference type="CDD" id="cd03884">
    <property type="entry name" value="M20_bAS"/>
    <property type="match status" value="1"/>
</dbReference>
<keyword evidence="3" id="KW-0862">Zinc</keyword>
<dbReference type="EMBL" id="FSRM01000002">
    <property type="protein sequence ID" value="SIO53893.1"/>
    <property type="molecule type" value="Genomic_DNA"/>
</dbReference>
<evidence type="ECO:0000256" key="2">
    <source>
        <dbReference type="ARBA" id="ARBA00022801"/>
    </source>
</evidence>
<keyword evidence="3" id="KW-0479">Metal-binding</keyword>
<gene>
    <name evidence="5" type="ORF">SAMN05444168_6680</name>
</gene>
<feature type="binding site" evidence="3">
    <location>
        <position position="91"/>
    </location>
    <ligand>
        <name>Zn(2+)</name>
        <dbReference type="ChEBI" id="CHEBI:29105"/>
        <label>1</label>
    </ligand>
</feature>
<feature type="binding site" evidence="3">
    <location>
        <position position="102"/>
    </location>
    <ligand>
        <name>Zn(2+)</name>
        <dbReference type="ChEBI" id="CHEBI:29105"/>
        <label>1</label>
    </ligand>
</feature>
<dbReference type="Proteomes" id="UP000184693">
    <property type="component" value="Unassembled WGS sequence"/>
</dbReference>
<accession>A0A1N6KBR9</accession>
<dbReference type="InterPro" id="IPR036264">
    <property type="entry name" value="Bact_exopeptidase_dim_dom"/>
</dbReference>
<organism evidence="5 6">
    <name type="scientific">Paraburkholderia phenazinium</name>
    <dbReference type="NCBI Taxonomy" id="60549"/>
    <lineage>
        <taxon>Bacteria</taxon>
        <taxon>Pseudomonadati</taxon>
        <taxon>Pseudomonadota</taxon>
        <taxon>Betaproteobacteria</taxon>
        <taxon>Burkholderiales</taxon>
        <taxon>Burkholderiaceae</taxon>
        <taxon>Paraburkholderia</taxon>
    </lineage>
</organism>
<feature type="domain" description="Peptidase M20 dimerisation" evidence="4">
    <location>
        <begin position="225"/>
        <end position="321"/>
    </location>
</feature>
<dbReference type="GO" id="GO:0046872">
    <property type="term" value="F:metal ion binding"/>
    <property type="evidence" value="ECO:0007669"/>
    <property type="project" value="UniProtKB-KW"/>
</dbReference>
<name>A0A1N6KBR9_9BURK</name>
<feature type="binding site" evidence="3">
    <location>
        <position position="201"/>
    </location>
    <ligand>
        <name>Zn(2+)</name>
        <dbReference type="ChEBI" id="CHEBI:29105"/>
        <label>1</label>
    </ligand>
</feature>
<dbReference type="SUPFAM" id="SSF55031">
    <property type="entry name" value="Bacterial exopeptidase dimerisation domain"/>
    <property type="match status" value="1"/>
</dbReference>
<evidence type="ECO:0000259" key="4">
    <source>
        <dbReference type="Pfam" id="PF07687"/>
    </source>
</evidence>
<dbReference type="GO" id="GO:0016813">
    <property type="term" value="F:hydrolase activity, acting on carbon-nitrogen (but not peptide) bonds, in linear amidines"/>
    <property type="evidence" value="ECO:0007669"/>
    <property type="project" value="InterPro"/>
</dbReference>
<reference evidence="5 6" key="1">
    <citation type="submission" date="2016-11" db="EMBL/GenBank/DDBJ databases">
        <authorList>
            <person name="Jaros S."/>
            <person name="Januszkiewicz K."/>
            <person name="Wedrychowicz H."/>
        </authorList>
    </citation>
    <scope>NUCLEOTIDE SEQUENCE [LARGE SCALE GENOMIC DNA]</scope>
    <source>
        <strain evidence="5 6">GAS86</strain>
    </source>
</reference>
<dbReference type="PANTHER" id="PTHR32494">
    <property type="entry name" value="ALLANTOATE DEIMINASE-RELATED"/>
    <property type="match status" value="1"/>
</dbReference>
<dbReference type="PIRSF" id="PIRSF001235">
    <property type="entry name" value="Amidase_carbamoylase"/>
    <property type="match status" value="1"/>
</dbReference>
<evidence type="ECO:0000313" key="5">
    <source>
        <dbReference type="EMBL" id="SIO53893.1"/>
    </source>
</evidence>
<evidence type="ECO:0000256" key="3">
    <source>
        <dbReference type="PIRSR" id="PIRSR001235-1"/>
    </source>
</evidence>
<dbReference type="NCBIfam" id="TIGR01879">
    <property type="entry name" value="hydantase"/>
    <property type="match status" value="1"/>
</dbReference>
<dbReference type="OrthoDB" id="9808195at2"/>
<dbReference type="Gene3D" id="3.40.630.10">
    <property type="entry name" value="Zn peptidases"/>
    <property type="match status" value="1"/>
</dbReference>
<feature type="binding site" evidence="3">
    <location>
        <position position="393"/>
    </location>
    <ligand>
        <name>Zn(2+)</name>
        <dbReference type="ChEBI" id="CHEBI:29105"/>
        <label>2</label>
    </ligand>
</feature>
<dbReference type="InterPro" id="IPR010158">
    <property type="entry name" value="Amidase_Cbmase"/>
</dbReference>
<evidence type="ECO:0000313" key="6">
    <source>
        <dbReference type="Proteomes" id="UP000184693"/>
    </source>
</evidence>
<dbReference type="SUPFAM" id="SSF53187">
    <property type="entry name" value="Zn-dependent exopeptidases"/>
    <property type="match status" value="1"/>
</dbReference>
<dbReference type="InterPro" id="IPR011650">
    <property type="entry name" value="Peptidase_M20_dimer"/>
</dbReference>
<dbReference type="Gene3D" id="3.30.70.360">
    <property type="match status" value="1"/>
</dbReference>